<dbReference type="AlphaFoldDB" id="A0A377GE60"/>
<dbReference type="InterPro" id="IPR036265">
    <property type="entry name" value="HIT-like_sf"/>
</dbReference>
<dbReference type="GeneID" id="93293774"/>
<reference evidence="5 6" key="1">
    <citation type="submission" date="2018-06" db="EMBL/GenBank/DDBJ databases">
        <authorList>
            <consortium name="Pathogen Informatics"/>
            <person name="Doyle S."/>
        </authorList>
    </citation>
    <scope>NUCLEOTIDE SEQUENCE [LARGE SCALE GENOMIC DNA]</scope>
    <source>
        <strain evidence="5 6">NCTC11370</strain>
    </source>
</reference>
<name>A0A377GE60_9GAMM</name>
<feature type="active site" description="Tele-AMP-histidine intermediate" evidence="1">
    <location>
        <position position="98"/>
    </location>
</feature>
<dbReference type="EMBL" id="UGGT01000001">
    <property type="protein sequence ID" value="STO22781.1"/>
    <property type="molecule type" value="Genomic_DNA"/>
</dbReference>
<evidence type="ECO:0000256" key="3">
    <source>
        <dbReference type="PROSITE-ProRule" id="PRU00464"/>
    </source>
</evidence>
<dbReference type="InterPro" id="IPR001310">
    <property type="entry name" value="Histidine_triad_HIT"/>
</dbReference>
<evidence type="ECO:0000259" key="4">
    <source>
        <dbReference type="PROSITE" id="PS51084"/>
    </source>
</evidence>
<dbReference type="InterPro" id="IPR019808">
    <property type="entry name" value="Histidine_triad_CS"/>
</dbReference>
<dbReference type="Proteomes" id="UP000254554">
    <property type="component" value="Unassembled WGS sequence"/>
</dbReference>
<dbReference type="PRINTS" id="PR00332">
    <property type="entry name" value="HISTRIAD"/>
</dbReference>
<feature type="short sequence motif" description="Histidine triad motif" evidence="2 3">
    <location>
        <begin position="96"/>
        <end position="100"/>
    </location>
</feature>
<evidence type="ECO:0000256" key="1">
    <source>
        <dbReference type="PIRSR" id="PIRSR601310-1"/>
    </source>
</evidence>
<dbReference type="PANTHER" id="PTHR46648:SF1">
    <property type="entry name" value="ADENOSINE 5'-MONOPHOSPHORAMIDASE HNT1"/>
    <property type="match status" value="1"/>
</dbReference>
<dbReference type="PANTHER" id="PTHR46648">
    <property type="entry name" value="HIT FAMILY PROTEIN 1"/>
    <property type="match status" value="1"/>
</dbReference>
<dbReference type="STRING" id="1094715.GCA_000236165_02867"/>
<accession>A0A377GE60</accession>
<gene>
    <name evidence="5" type="primary">hit</name>
    <name evidence="5" type="ORF">NCTC11370_02882</name>
</gene>
<dbReference type="RefSeq" id="WP_010654889.1">
    <property type="nucleotide sequence ID" value="NZ_JAPHOO010000002.1"/>
</dbReference>
<evidence type="ECO:0000256" key="2">
    <source>
        <dbReference type="PIRSR" id="PIRSR601310-3"/>
    </source>
</evidence>
<dbReference type="SUPFAM" id="SSF54197">
    <property type="entry name" value="HIT-like"/>
    <property type="match status" value="1"/>
</dbReference>
<organism evidence="5 6">
    <name type="scientific">Fluoribacter dumoffii</name>
    <dbReference type="NCBI Taxonomy" id="463"/>
    <lineage>
        <taxon>Bacteria</taxon>
        <taxon>Pseudomonadati</taxon>
        <taxon>Pseudomonadota</taxon>
        <taxon>Gammaproteobacteria</taxon>
        <taxon>Legionellales</taxon>
        <taxon>Legionellaceae</taxon>
        <taxon>Fluoribacter</taxon>
    </lineage>
</organism>
<evidence type="ECO:0000313" key="5">
    <source>
        <dbReference type="EMBL" id="STO22781.1"/>
    </source>
</evidence>
<evidence type="ECO:0000313" key="6">
    <source>
        <dbReference type="Proteomes" id="UP000254554"/>
    </source>
</evidence>
<dbReference type="Gene3D" id="3.30.428.10">
    <property type="entry name" value="HIT-like"/>
    <property type="match status" value="1"/>
</dbReference>
<sequence>MASECVIDLIVAKKESAFIVFEDEDFIAFLDSRPLFPGHTLLAPKQHIKTLYDVPDSLVSPLFTLTQKIGKAIEKAMGAAGSFIAMNNTVSQSIPHLHIHIVPRNRHDGLKGFFWPRTHYKDEQHMHEVQEQIKHQLALG</sequence>
<proteinExistence type="predicted"/>
<dbReference type="InterPro" id="IPR011146">
    <property type="entry name" value="HIT-like"/>
</dbReference>
<protein>
    <submittedName>
        <fullName evidence="5">Purine nucleoside phosphoramidase</fullName>
    </submittedName>
</protein>
<dbReference type="Pfam" id="PF01230">
    <property type="entry name" value="HIT"/>
    <property type="match status" value="1"/>
</dbReference>
<dbReference type="OrthoDB" id="9784774at2"/>
<dbReference type="PROSITE" id="PS51084">
    <property type="entry name" value="HIT_2"/>
    <property type="match status" value="1"/>
</dbReference>
<dbReference type="GO" id="GO:0003824">
    <property type="term" value="F:catalytic activity"/>
    <property type="evidence" value="ECO:0007669"/>
    <property type="project" value="InterPro"/>
</dbReference>
<dbReference type="PROSITE" id="PS00892">
    <property type="entry name" value="HIT_1"/>
    <property type="match status" value="1"/>
</dbReference>
<keyword evidence="6" id="KW-1185">Reference proteome</keyword>
<feature type="domain" description="HIT" evidence="4">
    <location>
        <begin position="6"/>
        <end position="111"/>
    </location>
</feature>
<dbReference type="GO" id="GO:0009117">
    <property type="term" value="P:nucleotide metabolic process"/>
    <property type="evidence" value="ECO:0007669"/>
    <property type="project" value="TreeGrafter"/>
</dbReference>